<accession>A0A151MGH6</accession>
<evidence type="ECO:0000313" key="1">
    <source>
        <dbReference type="EMBL" id="KYO23627.1"/>
    </source>
</evidence>
<dbReference type="AlphaFoldDB" id="A0A151MGH6"/>
<evidence type="ECO:0000313" key="2">
    <source>
        <dbReference type="Proteomes" id="UP000050525"/>
    </source>
</evidence>
<gene>
    <name evidence="1" type="ORF">Y1Q_0002265</name>
</gene>
<organism evidence="1 2">
    <name type="scientific">Alligator mississippiensis</name>
    <name type="common">American alligator</name>
    <dbReference type="NCBI Taxonomy" id="8496"/>
    <lineage>
        <taxon>Eukaryota</taxon>
        <taxon>Metazoa</taxon>
        <taxon>Chordata</taxon>
        <taxon>Craniata</taxon>
        <taxon>Vertebrata</taxon>
        <taxon>Euteleostomi</taxon>
        <taxon>Archelosauria</taxon>
        <taxon>Archosauria</taxon>
        <taxon>Crocodylia</taxon>
        <taxon>Alligatoridae</taxon>
        <taxon>Alligatorinae</taxon>
        <taxon>Alligator</taxon>
    </lineage>
</organism>
<keyword evidence="2" id="KW-1185">Reference proteome</keyword>
<proteinExistence type="predicted"/>
<dbReference type="EMBL" id="AKHW03006178">
    <property type="protein sequence ID" value="KYO23627.1"/>
    <property type="molecule type" value="Genomic_DNA"/>
</dbReference>
<dbReference type="Proteomes" id="UP000050525">
    <property type="component" value="Unassembled WGS sequence"/>
</dbReference>
<comment type="caution">
    <text evidence="1">The sequence shown here is derived from an EMBL/GenBank/DDBJ whole genome shotgun (WGS) entry which is preliminary data.</text>
</comment>
<sequence>MCGTLQCQKAKVPTSLLDCQLLQIETPDLRTIQCRSITALVLPSFFFLCLRDSNKKEVGGKFRSNF</sequence>
<reference evidence="1 2" key="1">
    <citation type="journal article" date="2012" name="Genome Biol.">
        <title>Sequencing three crocodilian genomes to illuminate the evolution of archosaurs and amniotes.</title>
        <authorList>
            <person name="St John J.A."/>
            <person name="Braun E.L."/>
            <person name="Isberg S.R."/>
            <person name="Miles L.G."/>
            <person name="Chong A.Y."/>
            <person name="Gongora J."/>
            <person name="Dalzell P."/>
            <person name="Moran C."/>
            <person name="Bed'hom B."/>
            <person name="Abzhanov A."/>
            <person name="Burgess S.C."/>
            <person name="Cooksey A.M."/>
            <person name="Castoe T.A."/>
            <person name="Crawford N.G."/>
            <person name="Densmore L.D."/>
            <person name="Drew J.C."/>
            <person name="Edwards S.V."/>
            <person name="Faircloth B.C."/>
            <person name="Fujita M.K."/>
            <person name="Greenwold M.J."/>
            <person name="Hoffmann F.G."/>
            <person name="Howard J.M."/>
            <person name="Iguchi T."/>
            <person name="Janes D.E."/>
            <person name="Khan S.Y."/>
            <person name="Kohno S."/>
            <person name="de Koning A.J."/>
            <person name="Lance S.L."/>
            <person name="McCarthy F.M."/>
            <person name="McCormack J.E."/>
            <person name="Merchant M.E."/>
            <person name="Peterson D.G."/>
            <person name="Pollock D.D."/>
            <person name="Pourmand N."/>
            <person name="Raney B.J."/>
            <person name="Roessler K.A."/>
            <person name="Sanford J.R."/>
            <person name="Sawyer R.H."/>
            <person name="Schmidt C.J."/>
            <person name="Triplett E.W."/>
            <person name="Tuberville T.D."/>
            <person name="Venegas-Anaya M."/>
            <person name="Howard J.T."/>
            <person name="Jarvis E.D."/>
            <person name="Guillette L.J.Jr."/>
            <person name="Glenn T.C."/>
            <person name="Green R.E."/>
            <person name="Ray D.A."/>
        </authorList>
    </citation>
    <scope>NUCLEOTIDE SEQUENCE [LARGE SCALE GENOMIC DNA]</scope>
    <source>
        <strain evidence="1">KSC_2009_1</strain>
    </source>
</reference>
<protein>
    <submittedName>
        <fullName evidence="1">Uncharacterized protein</fullName>
    </submittedName>
</protein>
<name>A0A151MGH6_ALLMI</name>